<feature type="non-terminal residue" evidence="1">
    <location>
        <position position="1"/>
    </location>
</feature>
<dbReference type="GO" id="GO:0005975">
    <property type="term" value="P:carbohydrate metabolic process"/>
    <property type="evidence" value="ECO:0007669"/>
    <property type="project" value="InterPro"/>
</dbReference>
<accession>A0A060BV74</accession>
<dbReference type="SUPFAM" id="SSF48208">
    <property type="entry name" value="Six-hairpin glycosidases"/>
    <property type="match status" value="1"/>
</dbReference>
<proteinExistence type="predicted"/>
<dbReference type="InterPro" id="IPR008928">
    <property type="entry name" value="6-hairpin_glycosidase_sf"/>
</dbReference>
<protein>
    <submittedName>
        <fullName evidence="1">CAZy families GH15 protein</fullName>
    </submittedName>
</protein>
<dbReference type="AlphaFoldDB" id="A0A060BV74"/>
<feature type="non-terminal residue" evidence="1">
    <location>
        <position position="147"/>
    </location>
</feature>
<reference evidence="1" key="1">
    <citation type="journal article" date="2013" name="Environ. Microbiol.">
        <title>Seasonally variable intestinal metagenomes of the red palm weevil (Rhynchophorus ferrugineus).</title>
        <authorList>
            <person name="Jia S."/>
            <person name="Zhang X."/>
            <person name="Zhang G."/>
            <person name="Yin A."/>
            <person name="Zhang S."/>
            <person name="Li F."/>
            <person name="Wang L."/>
            <person name="Zhao D."/>
            <person name="Yun Q."/>
            <person name="Tala"/>
            <person name="Wang J."/>
            <person name="Sun G."/>
            <person name="Baabdullah M."/>
            <person name="Yu X."/>
            <person name="Hu S."/>
            <person name="Al-Mssallem I.S."/>
            <person name="Yu J."/>
        </authorList>
    </citation>
    <scope>NUCLEOTIDE SEQUENCE</scope>
</reference>
<evidence type="ECO:0000313" key="1">
    <source>
        <dbReference type="EMBL" id="AIA84720.1"/>
    </source>
</evidence>
<organism evidence="1">
    <name type="scientific">uncultured Intrasporangium sp</name>
    <dbReference type="NCBI Taxonomy" id="332040"/>
    <lineage>
        <taxon>Bacteria</taxon>
        <taxon>Bacillati</taxon>
        <taxon>Actinomycetota</taxon>
        <taxon>Actinomycetes</taxon>
        <taxon>Micrococcales</taxon>
        <taxon>Intrasporangiaceae</taxon>
        <taxon>Intrasporangium</taxon>
        <taxon>environmental samples</taxon>
    </lineage>
</organism>
<name>A0A060BV74_9MICO</name>
<sequence>DGSFAARYTSDGAEVADGRAEQSDSAGWLLWAVARVNEYTDGAALSQLRSLVDRSTEYLLTITATGLPPASSDSWEMQETDLTLGTAATALMGLEAARELVPTAALEERATQLRDQIVAAFAPTFQRYAHPTTLTSWQRQGVDANVA</sequence>
<dbReference type="EMBL" id="KF117465">
    <property type="protein sequence ID" value="AIA84720.1"/>
    <property type="molecule type" value="Genomic_DNA"/>
</dbReference>